<dbReference type="OrthoDB" id="285219at2759"/>
<accession>A0A835D4G9</accession>
<evidence type="ECO:0000313" key="2">
    <source>
        <dbReference type="Proteomes" id="UP000655225"/>
    </source>
</evidence>
<organism evidence="1 2">
    <name type="scientific">Tetracentron sinense</name>
    <name type="common">Spur-leaf</name>
    <dbReference type="NCBI Taxonomy" id="13715"/>
    <lineage>
        <taxon>Eukaryota</taxon>
        <taxon>Viridiplantae</taxon>
        <taxon>Streptophyta</taxon>
        <taxon>Embryophyta</taxon>
        <taxon>Tracheophyta</taxon>
        <taxon>Spermatophyta</taxon>
        <taxon>Magnoliopsida</taxon>
        <taxon>Trochodendrales</taxon>
        <taxon>Trochodendraceae</taxon>
        <taxon>Tetracentron</taxon>
    </lineage>
</organism>
<evidence type="ECO:0000313" key="1">
    <source>
        <dbReference type="EMBL" id="KAF8387647.1"/>
    </source>
</evidence>
<dbReference type="Proteomes" id="UP000655225">
    <property type="component" value="Unassembled WGS sequence"/>
</dbReference>
<dbReference type="AlphaFoldDB" id="A0A835D4G9"/>
<sequence>MLCQLVVETSSPKLLCSVYLQYILPQISECLLLVRRAAMEVVDEGVERVVESKDLRQQSKALDKLTDHVEDHQLSSTRILEAMASFAASAEADWNA</sequence>
<comment type="caution">
    <text evidence="1">The sequence shown here is derived from an EMBL/GenBank/DDBJ whole genome shotgun (WGS) entry which is preliminary data.</text>
</comment>
<name>A0A835D4G9_TETSI</name>
<keyword evidence="2" id="KW-1185">Reference proteome</keyword>
<reference evidence="1 2" key="1">
    <citation type="submission" date="2020-04" db="EMBL/GenBank/DDBJ databases">
        <title>Plant Genome Project.</title>
        <authorList>
            <person name="Zhang R.-G."/>
        </authorList>
    </citation>
    <scope>NUCLEOTIDE SEQUENCE [LARGE SCALE GENOMIC DNA]</scope>
    <source>
        <strain evidence="1">YNK0</strain>
        <tissue evidence="1">Leaf</tissue>
    </source>
</reference>
<gene>
    <name evidence="1" type="ORF">HHK36_026301</name>
</gene>
<proteinExistence type="predicted"/>
<protein>
    <submittedName>
        <fullName evidence="1">Uncharacterized protein</fullName>
    </submittedName>
</protein>
<dbReference type="EMBL" id="JABCRI010000020">
    <property type="protein sequence ID" value="KAF8387647.1"/>
    <property type="molecule type" value="Genomic_DNA"/>
</dbReference>